<dbReference type="Gene3D" id="3.90.1140.10">
    <property type="entry name" value="Cyclic phosphodiesterase"/>
    <property type="match status" value="1"/>
</dbReference>
<gene>
    <name evidence="2" type="ORF">QQA45_05520</name>
</gene>
<dbReference type="GO" id="GO:0016874">
    <property type="term" value="F:ligase activity"/>
    <property type="evidence" value="ECO:0007669"/>
    <property type="project" value="UniProtKB-KW"/>
</dbReference>
<dbReference type="SUPFAM" id="SSF55144">
    <property type="entry name" value="LigT-like"/>
    <property type="match status" value="1"/>
</dbReference>
<evidence type="ECO:0000313" key="3">
    <source>
        <dbReference type="Proteomes" id="UP001225134"/>
    </source>
</evidence>
<keyword evidence="2" id="KW-0436">Ligase</keyword>
<keyword evidence="1" id="KW-0732">Signal</keyword>
<sequence>MKKIISTLFILLSTHVFANVNYNVFVKMDNKATEVVEDISKNLNKHNITSLYDEKYQIHVTLYLSEYKKDAFEKIKAVVDDVATNAKPIELQFYNIRKTPGNWLMLDAKKAYDIQALADEVTARLLPLRATDAQVPNWAKSMPAKVRSFKTYGSPNVFSNFDPHVTLLTPKKAEDILAFQKEYNFKPFTSKITGIGIAEVDDLGQAKDILYFKEIK</sequence>
<dbReference type="Pfam" id="PF13563">
    <property type="entry name" value="2_5_RNA_ligase2"/>
    <property type="match status" value="1"/>
</dbReference>
<protein>
    <submittedName>
        <fullName evidence="2">2'-5' RNA ligase family protein</fullName>
    </submittedName>
</protein>
<evidence type="ECO:0000313" key="2">
    <source>
        <dbReference type="EMBL" id="MDK9580957.1"/>
    </source>
</evidence>
<dbReference type="InterPro" id="IPR009097">
    <property type="entry name" value="Cyclic_Pdiesterase"/>
</dbReference>
<proteinExistence type="predicted"/>
<name>A0ABT7HK95_9FUSO</name>
<dbReference type="RefSeq" id="WP_285153193.1">
    <property type="nucleotide sequence ID" value="NZ_JASSPP010000009.1"/>
</dbReference>
<organism evidence="2 3">
    <name type="scientific">Sneathia sanguinegens</name>
    <dbReference type="NCBI Taxonomy" id="40543"/>
    <lineage>
        <taxon>Bacteria</taxon>
        <taxon>Fusobacteriati</taxon>
        <taxon>Fusobacteriota</taxon>
        <taxon>Fusobacteriia</taxon>
        <taxon>Fusobacteriales</taxon>
        <taxon>Leptotrichiaceae</taxon>
        <taxon>Sneathia</taxon>
    </lineage>
</organism>
<keyword evidence="3" id="KW-1185">Reference proteome</keyword>
<comment type="caution">
    <text evidence="2">The sequence shown here is derived from an EMBL/GenBank/DDBJ whole genome shotgun (WGS) entry which is preliminary data.</text>
</comment>
<feature type="chain" id="PRO_5045761845" evidence="1">
    <location>
        <begin position="19"/>
        <end position="216"/>
    </location>
</feature>
<evidence type="ECO:0000256" key="1">
    <source>
        <dbReference type="SAM" id="SignalP"/>
    </source>
</evidence>
<dbReference type="Proteomes" id="UP001225134">
    <property type="component" value="Unassembled WGS sequence"/>
</dbReference>
<reference evidence="2 3" key="1">
    <citation type="submission" date="2023-06" db="EMBL/GenBank/DDBJ databases">
        <title>Antibody response to the Sneathia vaginalis cytopathogenic toxin A during pregnancy.</title>
        <authorList>
            <person name="Mccoy Z.T."/>
            <person name="Serrano M.G."/>
            <person name="Spaine K."/>
            <person name="Edwards D.J."/>
            <person name="Buck G.A."/>
            <person name="Jefferson K."/>
        </authorList>
    </citation>
    <scope>NUCLEOTIDE SEQUENCE [LARGE SCALE GENOMIC DNA]</scope>
    <source>
        <strain evidence="2 3">CCUG 42621</strain>
    </source>
</reference>
<feature type="signal peptide" evidence="1">
    <location>
        <begin position="1"/>
        <end position="18"/>
    </location>
</feature>
<accession>A0ABT7HK95</accession>
<dbReference type="EMBL" id="JASSPP010000009">
    <property type="protein sequence ID" value="MDK9580957.1"/>
    <property type="molecule type" value="Genomic_DNA"/>
</dbReference>